<dbReference type="PANTHER" id="PTHR35525">
    <property type="entry name" value="BLL6575 PROTEIN"/>
    <property type="match status" value="1"/>
</dbReference>
<dbReference type="Proteomes" id="UP000321720">
    <property type="component" value="Unassembled WGS sequence"/>
</dbReference>
<dbReference type="InterPro" id="IPR023286">
    <property type="entry name" value="ABATE_dom_sf"/>
</dbReference>
<evidence type="ECO:0000313" key="2">
    <source>
        <dbReference type="EMBL" id="GEL94411.1"/>
    </source>
</evidence>
<sequence length="197" mass="22140">MVFARDTEANLRAAVELVNSDRRRDGHDAMSTVADLDAFYARWGYSGRHDRDDDELAQVRATRERLGRLWEVDRDEAAELVNAILREAEAVPFLTRHDAMDWHLHATVPSAPLATVMLVETAMGVVDVVRSDEYERMRRCAGEDCTAVLVDLSRNRSRRFCDVNSCGNRANVAAYRARRTAGPSRAVRVPQVDPRGG</sequence>
<gene>
    <name evidence="2" type="ORF">CCO02nite_10690</name>
</gene>
<name>A0A511J8V0_9CELL</name>
<dbReference type="SUPFAM" id="SSF160904">
    <property type="entry name" value="Jann2411-like"/>
    <property type="match status" value="1"/>
</dbReference>
<comment type="caution">
    <text evidence="2">The sequence shown here is derived from an EMBL/GenBank/DDBJ whole genome shotgun (WGS) entry which is preliminary data.</text>
</comment>
<dbReference type="RefSeq" id="WP_146842025.1">
    <property type="nucleotide sequence ID" value="NZ_BJWG01000003.1"/>
</dbReference>
<reference evidence="2 3" key="1">
    <citation type="submission" date="2019-07" db="EMBL/GenBank/DDBJ databases">
        <title>Whole genome shotgun sequence of Cellulomonas composti NBRC 100758.</title>
        <authorList>
            <person name="Hosoyama A."/>
            <person name="Uohara A."/>
            <person name="Ohji S."/>
            <person name="Ichikawa N."/>
        </authorList>
    </citation>
    <scope>NUCLEOTIDE SEQUENCE [LARGE SCALE GENOMIC DNA]</scope>
    <source>
        <strain evidence="2 3">NBRC 100758</strain>
    </source>
</reference>
<accession>A0A511J8V0</accession>
<evidence type="ECO:0000259" key="1">
    <source>
        <dbReference type="Pfam" id="PF11706"/>
    </source>
</evidence>
<dbReference type="AlphaFoldDB" id="A0A511J8V0"/>
<dbReference type="InterPro" id="IPR021005">
    <property type="entry name" value="Znf_CGNR"/>
</dbReference>
<dbReference type="InterPro" id="IPR010852">
    <property type="entry name" value="ABATE"/>
</dbReference>
<evidence type="ECO:0000313" key="3">
    <source>
        <dbReference type="Proteomes" id="UP000321720"/>
    </source>
</evidence>
<keyword evidence="3" id="KW-1185">Reference proteome</keyword>
<dbReference type="Pfam" id="PF07336">
    <property type="entry name" value="ABATE"/>
    <property type="match status" value="1"/>
</dbReference>
<dbReference type="PANTHER" id="PTHR35525:SF3">
    <property type="entry name" value="BLL6575 PROTEIN"/>
    <property type="match status" value="1"/>
</dbReference>
<dbReference type="OrthoDB" id="3531194at2"/>
<dbReference type="Gene3D" id="1.10.3300.10">
    <property type="entry name" value="Jann2411-like domain"/>
    <property type="match status" value="1"/>
</dbReference>
<dbReference type="EMBL" id="BJWG01000003">
    <property type="protein sequence ID" value="GEL94411.1"/>
    <property type="molecule type" value="Genomic_DNA"/>
</dbReference>
<protein>
    <recommendedName>
        <fullName evidence="1">Zinc finger CGNR domain-containing protein</fullName>
    </recommendedName>
</protein>
<dbReference type="Pfam" id="PF11706">
    <property type="entry name" value="zf-CGNR"/>
    <property type="match status" value="1"/>
</dbReference>
<proteinExistence type="predicted"/>
<organism evidence="2 3">
    <name type="scientific">Cellulomonas composti</name>
    <dbReference type="NCBI Taxonomy" id="266130"/>
    <lineage>
        <taxon>Bacteria</taxon>
        <taxon>Bacillati</taxon>
        <taxon>Actinomycetota</taxon>
        <taxon>Actinomycetes</taxon>
        <taxon>Micrococcales</taxon>
        <taxon>Cellulomonadaceae</taxon>
        <taxon>Cellulomonas</taxon>
    </lineage>
</organism>
<feature type="domain" description="Zinc finger CGNR" evidence="1">
    <location>
        <begin position="136"/>
        <end position="179"/>
    </location>
</feature>